<dbReference type="Pfam" id="PF00892">
    <property type="entry name" value="EamA"/>
    <property type="match status" value="1"/>
</dbReference>
<evidence type="ECO:0000313" key="11">
    <source>
        <dbReference type="Proteomes" id="UP000218965"/>
    </source>
</evidence>
<feature type="transmembrane region" description="Helical" evidence="8">
    <location>
        <begin position="216"/>
        <end position="236"/>
    </location>
</feature>
<evidence type="ECO:0000256" key="8">
    <source>
        <dbReference type="SAM" id="Phobius"/>
    </source>
</evidence>
<gene>
    <name evidence="10" type="ORF">MalAC0309_0538</name>
</gene>
<dbReference type="PANTHER" id="PTHR22911">
    <property type="entry name" value="ACYL-MALONYL CONDENSING ENZYME-RELATED"/>
    <property type="match status" value="1"/>
</dbReference>
<keyword evidence="3" id="KW-0813">Transport</keyword>
<evidence type="ECO:0000256" key="5">
    <source>
        <dbReference type="ARBA" id="ARBA00022692"/>
    </source>
</evidence>
<dbReference type="SUPFAM" id="SSF103481">
    <property type="entry name" value="Multidrug resistance efflux transporter EmrE"/>
    <property type="match status" value="2"/>
</dbReference>
<comment type="subcellular location">
    <subcellularLocation>
        <location evidence="1">Cell membrane</location>
        <topology evidence="1">Multi-pass membrane protein</topology>
    </subcellularLocation>
</comment>
<accession>A0A0U5CE70</accession>
<evidence type="ECO:0000256" key="4">
    <source>
        <dbReference type="ARBA" id="ARBA00022475"/>
    </source>
</evidence>
<sequence>MSDQREKSRGFAFAAGAYGLWGLLPVYFIALQPSGAIEIVAWRILLSLVFCLILLTATRTLALLAGIVRDRRLLGLSAVTAVLIGINWHVYLYGSLNGFIVEAALGYFINPLVSIALGVIFLRERLRPVQWVAVGISVVAVIVLTVGYGRLPWIALVLAFSFGFYGFVKNRMGRQVTAVAGLTLESAWLVPLAVAELFVVALFFDGLTMGREGLGHGVLLGLAGVVTAVPLLLFAAAARRLPLTLLGFFQYFAPILQFLFGVFVMLEPMPLERWVGFALVWVALMVLTADAVRQRRRALRGAAADPAPLTGPVQTV</sequence>
<dbReference type="InterPro" id="IPR000620">
    <property type="entry name" value="EamA_dom"/>
</dbReference>
<protein>
    <submittedName>
        <fullName evidence="10">Predicted permease</fullName>
    </submittedName>
</protein>
<feature type="domain" description="EamA" evidence="9">
    <location>
        <begin position="11"/>
        <end position="145"/>
    </location>
</feature>
<dbReference type="EMBL" id="AP017315">
    <property type="protein sequence ID" value="BAU31410.1"/>
    <property type="molecule type" value="Genomic_DNA"/>
</dbReference>
<evidence type="ECO:0000313" key="10">
    <source>
        <dbReference type="EMBL" id="BAU31410.1"/>
    </source>
</evidence>
<evidence type="ECO:0000256" key="7">
    <source>
        <dbReference type="ARBA" id="ARBA00023136"/>
    </source>
</evidence>
<dbReference type="Proteomes" id="UP000218965">
    <property type="component" value="Chromosome"/>
</dbReference>
<dbReference type="AlphaFoldDB" id="A0A0U5CE70"/>
<feature type="transmembrane region" description="Helical" evidence="8">
    <location>
        <begin position="99"/>
        <end position="122"/>
    </location>
</feature>
<evidence type="ECO:0000259" key="9">
    <source>
        <dbReference type="Pfam" id="PF00892"/>
    </source>
</evidence>
<comment type="similarity">
    <text evidence="2">Belongs to the EamA transporter family.</text>
</comment>
<feature type="transmembrane region" description="Helical" evidence="8">
    <location>
        <begin position="152"/>
        <end position="168"/>
    </location>
</feature>
<dbReference type="KEGG" id="malk:MalAC0309_0538"/>
<name>A0A0U5CE70_9MICO</name>
<feature type="transmembrane region" description="Helical" evidence="8">
    <location>
        <begin position="12"/>
        <end position="30"/>
    </location>
</feature>
<dbReference type="NCBIfam" id="TIGR00688">
    <property type="entry name" value="rarD"/>
    <property type="match status" value="1"/>
</dbReference>
<dbReference type="GO" id="GO:0005886">
    <property type="term" value="C:plasma membrane"/>
    <property type="evidence" value="ECO:0007669"/>
    <property type="project" value="UniProtKB-SubCell"/>
</dbReference>
<keyword evidence="4" id="KW-1003">Cell membrane</keyword>
<keyword evidence="7 8" id="KW-0472">Membrane</keyword>
<reference evidence="11" key="1">
    <citation type="submission" date="2015-12" db="EMBL/GenBank/DDBJ databases">
        <authorList>
            <person name="Shamseldin A."/>
            <person name="Moawad H."/>
            <person name="Abd El-Rahim W.M."/>
            <person name="Sadowsky M.J."/>
        </authorList>
    </citation>
    <scope>NUCLEOTIDE SEQUENCE [LARGE SCALE GENOMIC DNA]</scope>
    <source>
        <strain evidence="11">JAM AC0309</strain>
    </source>
</reference>
<dbReference type="InterPro" id="IPR037185">
    <property type="entry name" value="EmrE-like"/>
</dbReference>
<feature type="transmembrane region" description="Helical" evidence="8">
    <location>
        <begin position="274"/>
        <end position="292"/>
    </location>
</feature>
<reference evidence="10 11" key="2">
    <citation type="submission" date="2016-01" db="EMBL/GenBank/DDBJ databases">
        <title>Microcella alkaliphila JAM AC0309 whole genome shotgun sequence.</title>
        <authorList>
            <person name="Kurata A."/>
            <person name="Hirose Y."/>
            <person name="Kishimoto N."/>
            <person name="Kobayashi T."/>
        </authorList>
    </citation>
    <scope>NUCLEOTIDE SEQUENCE [LARGE SCALE GENOMIC DNA]</scope>
    <source>
        <strain evidence="10 11">JAM AC0309</strain>
    </source>
</reference>
<feature type="transmembrane region" description="Helical" evidence="8">
    <location>
        <begin position="129"/>
        <end position="146"/>
    </location>
</feature>
<evidence type="ECO:0000256" key="3">
    <source>
        <dbReference type="ARBA" id="ARBA00022448"/>
    </source>
</evidence>
<dbReference type="PANTHER" id="PTHR22911:SF137">
    <property type="entry name" value="SOLUTE CARRIER FAMILY 35 MEMBER G2-RELATED"/>
    <property type="match status" value="1"/>
</dbReference>
<evidence type="ECO:0000256" key="2">
    <source>
        <dbReference type="ARBA" id="ARBA00007362"/>
    </source>
</evidence>
<feature type="transmembrane region" description="Helical" evidence="8">
    <location>
        <begin position="42"/>
        <end position="66"/>
    </location>
</feature>
<feature type="transmembrane region" description="Helical" evidence="8">
    <location>
        <begin position="180"/>
        <end position="204"/>
    </location>
</feature>
<proteinExistence type="inferred from homology"/>
<organism evidence="10 11">
    <name type="scientific">Microcella alkaliphila</name>
    <dbReference type="NCBI Taxonomy" id="279828"/>
    <lineage>
        <taxon>Bacteria</taxon>
        <taxon>Bacillati</taxon>
        <taxon>Actinomycetota</taxon>
        <taxon>Actinomycetes</taxon>
        <taxon>Micrococcales</taxon>
        <taxon>Microbacteriaceae</taxon>
        <taxon>Microcella</taxon>
    </lineage>
</organism>
<feature type="transmembrane region" description="Helical" evidence="8">
    <location>
        <begin position="248"/>
        <end position="268"/>
    </location>
</feature>
<evidence type="ECO:0000256" key="6">
    <source>
        <dbReference type="ARBA" id="ARBA00022989"/>
    </source>
</evidence>
<evidence type="ECO:0000256" key="1">
    <source>
        <dbReference type="ARBA" id="ARBA00004651"/>
    </source>
</evidence>
<feature type="transmembrane region" description="Helical" evidence="8">
    <location>
        <begin position="73"/>
        <end position="93"/>
    </location>
</feature>
<keyword evidence="6 8" id="KW-1133">Transmembrane helix</keyword>
<dbReference type="RefSeq" id="WP_096420606.1">
    <property type="nucleotide sequence ID" value="NZ_AP017315.1"/>
</dbReference>
<keyword evidence="5 8" id="KW-0812">Transmembrane</keyword>
<dbReference type="InterPro" id="IPR004626">
    <property type="entry name" value="RarD"/>
</dbReference>
<dbReference type="OrthoDB" id="369870at2"/>